<feature type="transmembrane region" description="Helical" evidence="8">
    <location>
        <begin position="54"/>
        <end position="75"/>
    </location>
</feature>
<evidence type="ECO:0000256" key="1">
    <source>
        <dbReference type="ARBA" id="ARBA00004651"/>
    </source>
</evidence>
<keyword evidence="4 8" id="KW-1003">Cell membrane</keyword>
<feature type="transmembrane region" description="Helical" evidence="8">
    <location>
        <begin position="17"/>
        <end position="42"/>
    </location>
</feature>
<comment type="subcellular location">
    <subcellularLocation>
        <location evidence="1 8">Cell membrane</location>
        <topology evidence="1 8">Multi-pass membrane protein</topology>
    </subcellularLocation>
</comment>
<dbReference type="InterPro" id="IPR002781">
    <property type="entry name" value="TM_pro_TauE-like"/>
</dbReference>
<keyword evidence="6 8" id="KW-1133">Transmembrane helix</keyword>
<feature type="transmembrane region" description="Helical" evidence="8">
    <location>
        <begin position="81"/>
        <end position="101"/>
    </location>
</feature>
<feature type="transmembrane region" description="Helical" evidence="8">
    <location>
        <begin position="146"/>
        <end position="165"/>
    </location>
</feature>
<evidence type="ECO:0000256" key="6">
    <source>
        <dbReference type="ARBA" id="ARBA00022989"/>
    </source>
</evidence>
<dbReference type="Proteomes" id="UP000664303">
    <property type="component" value="Unassembled WGS sequence"/>
</dbReference>
<comment type="similarity">
    <text evidence="2 8">Belongs to the 4-toluene sulfonate uptake permease (TSUP) (TC 2.A.102) family.</text>
</comment>
<keyword evidence="3" id="KW-0813">Transport</keyword>
<dbReference type="PANTHER" id="PTHR30269">
    <property type="entry name" value="TRANSMEMBRANE PROTEIN YFCA"/>
    <property type="match status" value="1"/>
</dbReference>
<keyword evidence="5 8" id="KW-0812">Transmembrane</keyword>
<feature type="transmembrane region" description="Helical" evidence="8">
    <location>
        <begin position="231"/>
        <end position="253"/>
    </location>
</feature>
<dbReference type="AlphaFoldDB" id="A0A939IKL8"/>
<protein>
    <recommendedName>
        <fullName evidence="8">Probable membrane transporter protein</fullName>
    </recommendedName>
</protein>
<evidence type="ECO:0000256" key="4">
    <source>
        <dbReference type="ARBA" id="ARBA00022475"/>
    </source>
</evidence>
<organism evidence="9 10">
    <name type="scientific">Parahaliea mediterranea</name>
    <dbReference type="NCBI Taxonomy" id="651086"/>
    <lineage>
        <taxon>Bacteria</taxon>
        <taxon>Pseudomonadati</taxon>
        <taxon>Pseudomonadota</taxon>
        <taxon>Gammaproteobacteria</taxon>
        <taxon>Cellvibrionales</taxon>
        <taxon>Halieaceae</taxon>
        <taxon>Parahaliea</taxon>
    </lineage>
</organism>
<evidence type="ECO:0000313" key="9">
    <source>
        <dbReference type="EMBL" id="MBN7795092.1"/>
    </source>
</evidence>
<name>A0A939IKL8_9GAMM</name>
<dbReference type="EMBL" id="JAFKCZ010000001">
    <property type="protein sequence ID" value="MBN7795092.1"/>
    <property type="molecule type" value="Genomic_DNA"/>
</dbReference>
<accession>A0A939IKL8</accession>
<dbReference type="GO" id="GO:0005886">
    <property type="term" value="C:plasma membrane"/>
    <property type="evidence" value="ECO:0007669"/>
    <property type="project" value="UniProtKB-SubCell"/>
</dbReference>
<feature type="transmembrane region" description="Helical" evidence="8">
    <location>
        <begin position="108"/>
        <end position="126"/>
    </location>
</feature>
<dbReference type="RefSeq" id="WP_206558535.1">
    <property type="nucleotide sequence ID" value="NZ_JAFKCZ010000001.1"/>
</dbReference>
<evidence type="ECO:0000256" key="2">
    <source>
        <dbReference type="ARBA" id="ARBA00009142"/>
    </source>
</evidence>
<dbReference type="PANTHER" id="PTHR30269:SF37">
    <property type="entry name" value="MEMBRANE TRANSPORTER PROTEIN"/>
    <property type="match status" value="1"/>
</dbReference>
<sequence>MSILADLLSGIPLSQLALVWAVVVFAAVMRAFTGFGFALTAVPAFSLIMAPTDAVVLSASLTLAVSLLTLNTYWGRFPLRPMLPMLAAALLGSFAGAALLSAISPRQFQLWIGLAVIAASLALSVYRPGRQPPGSWLGGATGAVSGLLNGAFAIPGPPVIIYAMATEPEPARSRALLMTFFLFAAVMALLSYAAAGFVSARSPLQFLLAFPAMYLGDKLGYHLFHRFGGALYRRVAVSVLFAVGLVMTGRALMLG</sequence>
<dbReference type="Pfam" id="PF01925">
    <property type="entry name" value="TauE"/>
    <property type="match status" value="1"/>
</dbReference>
<feature type="transmembrane region" description="Helical" evidence="8">
    <location>
        <begin position="177"/>
        <end position="198"/>
    </location>
</feature>
<evidence type="ECO:0000256" key="3">
    <source>
        <dbReference type="ARBA" id="ARBA00022448"/>
    </source>
</evidence>
<evidence type="ECO:0000256" key="8">
    <source>
        <dbReference type="RuleBase" id="RU363041"/>
    </source>
</evidence>
<keyword evidence="10" id="KW-1185">Reference proteome</keyword>
<evidence type="ECO:0000313" key="10">
    <source>
        <dbReference type="Proteomes" id="UP000664303"/>
    </source>
</evidence>
<evidence type="ECO:0000256" key="5">
    <source>
        <dbReference type="ARBA" id="ARBA00022692"/>
    </source>
</evidence>
<keyword evidence="7 8" id="KW-0472">Membrane</keyword>
<evidence type="ECO:0000256" key="7">
    <source>
        <dbReference type="ARBA" id="ARBA00023136"/>
    </source>
</evidence>
<gene>
    <name evidence="9" type="ORF">JYP50_00725</name>
</gene>
<comment type="caution">
    <text evidence="9">The sequence shown here is derived from an EMBL/GenBank/DDBJ whole genome shotgun (WGS) entry which is preliminary data.</text>
</comment>
<reference evidence="9" key="1">
    <citation type="submission" date="2021-02" db="EMBL/GenBank/DDBJ databases">
        <title>PHA producing bacteria isolated from coastal sediment in Guangdong, Shenzhen.</title>
        <authorList>
            <person name="Zheng W."/>
            <person name="Yu S."/>
            <person name="Huang Y."/>
        </authorList>
    </citation>
    <scope>NUCLEOTIDE SEQUENCE</scope>
    <source>
        <strain evidence="9">TN14-10</strain>
    </source>
</reference>
<proteinExistence type="inferred from homology"/>
<dbReference type="InterPro" id="IPR052017">
    <property type="entry name" value="TSUP"/>
</dbReference>